<dbReference type="RefSeq" id="WP_307157141.1">
    <property type="nucleotide sequence ID" value="NZ_JAUSWH010000003.1"/>
</dbReference>
<dbReference type="Pfam" id="PF18014">
    <property type="entry name" value="Acetyltransf_18"/>
    <property type="match status" value="1"/>
</dbReference>
<dbReference type="Proteomes" id="UP001235269">
    <property type="component" value="Unassembled WGS sequence"/>
</dbReference>
<dbReference type="InterPro" id="IPR052729">
    <property type="entry name" value="Acyl/Acetyltrans_Enzymes"/>
</dbReference>
<keyword evidence="3" id="KW-1185">Reference proteome</keyword>
<dbReference type="Pfam" id="PF13508">
    <property type="entry name" value="Acetyltransf_7"/>
    <property type="match status" value="1"/>
</dbReference>
<dbReference type="InterPro" id="IPR016181">
    <property type="entry name" value="Acyl_CoA_acyltransferase"/>
</dbReference>
<evidence type="ECO:0000259" key="1">
    <source>
        <dbReference type="PROSITE" id="PS51186"/>
    </source>
</evidence>
<gene>
    <name evidence="2" type="ORF">QO005_001264</name>
</gene>
<dbReference type="InterPro" id="IPR000182">
    <property type="entry name" value="GNAT_dom"/>
</dbReference>
<evidence type="ECO:0000313" key="3">
    <source>
        <dbReference type="Proteomes" id="UP001235269"/>
    </source>
</evidence>
<dbReference type="InterPro" id="IPR041496">
    <property type="entry name" value="YitH/HolE_GNAT"/>
</dbReference>
<name>A0ABU0I9L6_9HYPH</name>
<organism evidence="2 3">
    <name type="scientific">Rhizobium paknamense</name>
    <dbReference type="NCBI Taxonomy" id="1206817"/>
    <lineage>
        <taxon>Bacteria</taxon>
        <taxon>Pseudomonadati</taxon>
        <taxon>Pseudomonadota</taxon>
        <taxon>Alphaproteobacteria</taxon>
        <taxon>Hyphomicrobiales</taxon>
        <taxon>Rhizobiaceae</taxon>
        <taxon>Rhizobium/Agrobacterium group</taxon>
        <taxon>Rhizobium</taxon>
    </lineage>
</organism>
<accession>A0ABU0I9L6</accession>
<evidence type="ECO:0000313" key="2">
    <source>
        <dbReference type="EMBL" id="MDQ0454934.1"/>
    </source>
</evidence>
<dbReference type="PROSITE" id="PS51186">
    <property type="entry name" value="GNAT"/>
    <property type="match status" value="1"/>
</dbReference>
<proteinExistence type="predicted"/>
<comment type="caution">
    <text evidence="2">The sequence shown here is derived from an EMBL/GenBank/DDBJ whole genome shotgun (WGS) entry which is preliminary data.</text>
</comment>
<sequence length="294" mass="31305">MAVGNSIQIESFAFELADIADIPVEALHALSIGVRWPHRPEDWAFLKAFGQGIVARDGIGRVMGTAMWFPMQDDFATIGMVITSPRLQTQGTGRWMMDHVLERTQGLRLGLSATAAAKRLYLSLGFNVEATVYQCQGEASYAATETPECAIRSLGTADLAAMVALDKAAFGAGREPLMTMLLAHSTAIGLERNGKLQAFSLCRPFGRGHVIGPVVAANDSDAIAVTAPHVAAHQGQFLRLDTRQATGAFAAFVQQSGLTVFDTVTTMSLHAPWPVVGGETGRMLTYALASQAVG</sequence>
<dbReference type="EMBL" id="JAUSWH010000003">
    <property type="protein sequence ID" value="MDQ0454934.1"/>
    <property type="molecule type" value="Genomic_DNA"/>
</dbReference>
<protein>
    <submittedName>
        <fullName evidence="2">GNAT superfamily N-acetyltransferase</fullName>
    </submittedName>
</protein>
<feature type="domain" description="N-acetyltransferase" evidence="1">
    <location>
        <begin position="7"/>
        <end position="147"/>
    </location>
</feature>
<dbReference type="PANTHER" id="PTHR47237:SF2">
    <property type="entry name" value="BLL4206 PROTEIN"/>
    <property type="match status" value="1"/>
</dbReference>
<reference evidence="2 3" key="1">
    <citation type="submission" date="2023-07" db="EMBL/GenBank/DDBJ databases">
        <title>Genomic Encyclopedia of Type Strains, Phase IV (KMG-IV): sequencing the most valuable type-strain genomes for metagenomic binning, comparative biology and taxonomic classification.</title>
        <authorList>
            <person name="Goeker M."/>
        </authorList>
    </citation>
    <scope>NUCLEOTIDE SEQUENCE [LARGE SCALE GENOMIC DNA]</scope>
    <source>
        <strain evidence="2 3">DSM 100301</strain>
    </source>
</reference>
<dbReference type="PANTHER" id="PTHR47237">
    <property type="entry name" value="SLL0310 PROTEIN"/>
    <property type="match status" value="1"/>
</dbReference>
<dbReference type="SUPFAM" id="SSF55729">
    <property type="entry name" value="Acyl-CoA N-acyltransferases (Nat)"/>
    <property type="match status" value="1"/>
</dbReference>
<dbReference type="Gene3D" id="3.40.630.90">
    <property type="match status" value="1"/>
</dbReference>
<dbReference type="Gene3D" id="3.40.630.30">
    <property type="match status" value="1"/>
</dbReference>